<dbReference type="AlphaFoldDB" id="A0A6L8VJN4"/>
<organism evidence="7 8">
    <name type="scientific">Frigidibacter albus</name>
    <dbReference type="NCBI Taxonomy" id="1465486"/>
    <lineage>
        <taxon>Bacteria</taxon>
        <taxon>Pseudomonadati</taxon>
        <taxon>Pseudomonadota</taxon>
        <taxon>Alphaproteobacteria</taxon>
        <taxon>Rhodobacterales</taxon>
        <taxon>Paracoccaceae</taxon>
        <taxon>Frigidibacter</taxon>
    </lineage>
</organism>
<gene>
    <name evidence="7" type="ORF">GS660_13025</name>
</gene>
<name>A0A6L8VJN4_9RHOB</name>
<keyword evidence="4 6" id="KW-1133">Transmembrane helix</keyword>
<dbReference type="PANTHER" id="PTHR33545">
    <property type="entry name" value="UPF0750 MEMBRANE PROTEIN YITT-RELATED"/>
    <property type="match status" value="1"/>
</dbReference>
<dbReference type="Proteomes" id="UP000477083">
    <property type="component" value="Unassembled WGS sequence"/>
</dbReference>
<dbReference type="PANTHER" id="PTHR33545:SF5">
    <property type="entry name" value="UPF0750 MEMBRANE PROTEIN YITT"/>
    <property type="match status" value="1"/>
</dbReference>
<feature type="transmembrane region" description="Helical" evidence="6">
    <location>
        <begin position="59"/>
        <end position="84"/>
    </location>
</feature>
<evidence type="ECO:0000313" key="8">
    <source>
        <dbReference type="Proteomes" id="UP000477083"/>
    </source>
</evidence>
<comment type="subcellular location">
    <subcellularLocation>
        <location evidence="1">Cell membrane</location>
        <topology evidence="1">Multi-pass membrane protein</topology>
    </subcellularLocation>
</comment>
<keyword evidence="5 6" id="KW-0472">Membrane</keyword>
<feature type="transmembrane region" description="Helical" evidence="6">
    <location>
        <begin position="165"/>
        <end position="186"/>
    </location>
</feature>
<accession>A0A6L8VJN4</accession>
<dbReference type="InterPro" id="IPR051461">
    <property type="entry name" value="UPF0750_membrane"/>
</dbReference>
<evidence type="ECO:0000256" key="2">
    <source>
        <dbReference type="ARBA" id="ARBA00022475"/>
    </source>
</evidence>
<dbReference type="Pfam" id="PF02588">
    <property type="entry name" value="YitT_membrane"/>
    <property type="match status" value="1"/>
</dbReference>
<dbReference type="InterPro" id="IPR003740">
    <property type="entry name" value="YitT"/>
</dbReference>
<dbReference type="EMBL" id="WWNR01000008">
    <property type="protein sequence ID" value="MZQ90011.1"/>
    <property type="molecule type" value="Genomic_DNA"/>
</dbReference>
<comment type="caution">
    <text evidence="7">The sequence shown here is derived from an EMBL/GenBank/DDBJ whole genome shotgun (WGS) entry which is preliminary data.</text>
</comment>
<feature type="transmembrane region" description="Helical" evidence="6">
    <location>
        <begin position="126"/>
        <end position="144"/>
    </location>
</feature>
<evidence type="ECO:0000256" key="1">
    <source>
        <dbReference type="ARBA" id="ARBA00004651"/>
    </source>
</evidence>
<feature type="transmembrane region" description="Helical" evidence="6">
    <location>
        <begin position="96"/>
        <end position="114"/>
    </location>
</feature>
<dbReference type="RefSeq" id="WP_161347191.1">
    <property type="nucleotide sequence ID" value="NZ_BMGW01000008.1"/>
</dbReference>
<feature type="transmembrane region" description="Helical" evidence="6">
    <location>
        <begin position="192"/>
        <end position="209"/>
    </location>
</feature>
<evidence type="ECO:0000256" key="4">
    <source>
        <dbReference type="ARBA" id="ARBA00022989"/>
    </source>
</evidence>
<protein>
    <submittedName>
        <fullName evidence="7">YitT family protein</fullName>
    </submittedName>
</protein>
<sequence>MSQTSLSAPETAAPAAPAAAGVSRHSLIEDAQGILYGTGMAAFGIVILTHLGMITGQTAGLAILISYATGWGFGPVFFAVNLPFYWLGYRRMGLRFTVKTFIAVALLSGMVAVLPDYISFADLNPWVGAVLFGFVSGSALLALFRHGASLGGVGIVALYLQDRTGFRAGWTQLIFDACLFSVALLIRDPITVAWSALGALVVNLVIALNHRRDRYIAT</sequence>
<evidence type="ECO:0000256" key="3">
    <source>
        <dbReference type="ARBA" id="ARBA00022692"/>
    </source>
</evidence>
<feature type="transmembrane region" description="Helical" evidence="6">
    <location>
        <begin position="33"/>
        <end position="53"/>
    </location>
</feature>
<proteinExistence type="predicted"/>
<evidence type="ECO:0000256" key="5">
    <source>
        <dbReference type="ARBA" id="ARBA00023136"/>
    </source>
</evidence>
<dbReference type="GO" id="GO:0005886">
    <property type="term" value="C:plasma membrane"/>
    <property type="evidence" value="ECO:0007669"/>
    <property type="project" value="UniProtKB-SubCell"/>
</dbReference>
<reference evidence="7 8" key="1">
    <citation type="submission" date="2020-01" db="EMBL/GenBank/DDBJ databases">
        <title>Frigidibacter albus SP32T (=CGMCC 1.13995T).</title>
        <authorList>
            <person name="Liao X."/>
        </authorList>
    </citation>
    <scope>NUCLEOTIDE SEQUENCE [LARGE SCALE GENOMIC DNA]</scope>
    <source>
        <strain evidence="7 8">SP32</strain>
    </source>
</reference>
<evidence type="ECO:0000256" key="6">
    <source>
        <dbReference type="SAM" id="Phobius"/>
    </source>
</evidence>
<keyword evidence="8" id="KW-1185">Reference proteome</keyword>
<evidence type="ECO:0000313" key="7">
    <source>
        <dbReference type="EMBL" id="MZQ90011.1"/>
    </source>
</evidence>
<keyword evidence="2" id="KW-1003">Cell membrane</keyword>
<keyword evidence="3 6" id="KW-0812">Transmembrane</keyword>
<dbReference type="OrthoDB" id="3296441at2"/>